<feature type="compositionally biased region" description="Acidic residues" evidence="1">
    <location>
        <begin position="232"/>
        <end position="251"/>
    </location>
</feature>
<protein>
    <submittedName>
        <fullName evidence="2">Uncharacterized protein</fullName>
    </submittedName>
</protein>
<feature type="region of interest" description="Disordered" evidence="1">
    <location>
        <begin position="23"/>
        <end position="68"/>
    </location>
</feature>
<feature type="compositionally biased region" description="Low complexity" evidence="1">
    <location>
        <begin position="89"/>
        <end position="100"/>
    </location>
</feature>
<accession>A0A8J8P024</accession>
<reference evidence="2" key="1">
    <citation type="submission" date="2019-06" db="EMBL/GenBank/DDBJ databases">
        <authorList>
            <person name="Zheng W."/>
        </authorList>
    </citation>
    <scope>NUCLEOTIDE SEQUENCE</scope>
    <source>
        <strain evidence="2">QDHG01</strain>
    </source>
</reference>
<gene>
    <name evidence="2" type="ORF">FGO68_gene5919</name>
</gene>
<dbReference type="EMBL" id="RRYP01002417">
    <property type="protein sequence ID" value="TNV84788.1"/>
    <property type="molecule type" value="Genomic_DNA"/>
</dbReference>
<dbReference type="Proteomes" id="UP000785679">
    <property type="component" value="Unassembled WGS sequence"/>
</dbReference>
<evidence type="ECO:0000313" key="2">
    <source>
        <dbReference type="EMBL" id="TNV84788.1"/>
    </source>
</evidence>
<dbReference type="AlphaFoldDB" id="A0A8J8P024"/>
<feature type="region of interest" description="Disordered" evidence="1">
    <location>
        <begin position="300"/>
        <end position="341"/>
    </location>
</feature>
<evidence type="ECO:0000313" key="3">
    <source>
        <dbReference type="Proteomes" id="UP000785679"/>
    </source>
</evidence>
<proteinExistence type="predicted"/>
<name>A0A8J8P024_HALGN</name>
<feature type="compositionally biased region" description="Polar residues" evidence="1">
    <location>
        <begin position="23"/>
        <end position="42"/>
    </location>
</feature>
<keyword evidence="3" id="KW-1185">Reference proteome</keyword>
<organism evidence="2 3">
    <name type="scientific">Halteria grandinella</name>
    <dbReference type="NCBI Taxonomy" id="5974"/>
    <lineage>
        <taxon>Eukaryota</taxon>
        <taxon>Sar</taxon>
        <taxon>Alveolata</taxon>
        <taxon>Ciliophora</taxon>
        <taxon>Intramacronucleata</taxon>
        <taxon>Spirotrichea</taxon>
        <taxon>Stichotrichia</taxon>
        <taxon>Sporadotrichida</taxon>
        <taxon>Halteriidae</taxon>
        <taxon>Halteria</taxon>
    </lineage>
</organism>
<feature type="compositionally biased region" description="Polar residues" evidence="1">
    <location>
        <begin position="111"/>
        <end position="120"/>
    </location>
</feature>
<feature type="compositionally biased region" description="Acidic residues" evidence="1">
    <location>
        <begin position="324"/>
        <end position="340"/>
    </location>
</feature>
<sequence length="459" mass="51847">MNQLRQKRIPSGRFNSSMVEELSNIANKLSQPGNTSQPQQKIVNDPLSFLPDQSQQPSPTQYDGSGFRVSQFRGQSFKLEARPVSFMPNGNSSKGDSNSNQKDEEAENNLPYFSNSSQWRGQIKKNSKKDFELDKAIDDSKDRTLKQRPDVQISGMSLIRRKQIHKLFSQEGPMLEYGDDSQPARLLIRKKSKMSTQFRSQMVESPTKGGYNPALKQVSAQAKMTMHIMKADDDEEQEEENEMLLEDESSDEEKKTGTAKGSKRSRKSSHSDSVKLPAPANNPVFLIAIKQPQMRISEADDLAEASPTPRKQIPQIQEMRLSDESESDESVDGIDCTQEESAEKTINTIERDAQFQELRASSCSSIDDFPKTKDSTKFDARGGFFLNTINHMSSSCVNPDLDKSRINEAMFEELLLDESTSELPKAKNSDTSIAFSINECDYQSNKRFMCRFILRHNLS</sequence>
<comment type="caution">
    <text evidence="2">The sequence shown here is derived from an EMBL/GenBank/DDBJ whole genome shotgun (WGS) entry which is preliminary data.</text>
</comment>
<feature type="compositionally biased region" description="Polar residues" evidence="1">
    <location>
        <begin position="51"/>
        <end position="63"/>
    </location>
</feature>
<evidence type="ECO:0000256" key="1">
    <source>
        <dbReference type="SAM" id="MobiDB-lite"/>
    </source>
</evidence>
<feature type="region of interest" description="Disordered" evidence="1">
    <location>
        <begin position="232"/>
        <end position="279"/>
    </location>
</feature>
<feature type="region of interest" description="Disordered" evidence="1">
    <location>
        <begin position="80"/>
        <end position="126"/>
    </location>
</feature>